<comment type="caution">
    <text evidence="2">The sequence shown here is derived from an EMBL/GenBank/DDBJ whole genome shotgun (WGS) entry which is preliminary data.</text>
</comment>
<feature type="chain" id="PRO_5046465971" evidence="1">
    <location>
        <begin position="20"/>
        <end position="197"/>
    </location>
</feature>
<dbReference type="SUPFAM" id="SSF159270">
    <property type="entry name" value="YmcC-like"/>
    <property type="match status" value="1"/>
</dbReference>
<name>A0ABS8BVJ5_9RHOB</name>
<dbReference type="PROSITE" id="PS51257">
    <property type="entry name" value="PROKAR_LIPOPROTEIN"/>
    <property type="match status" value="1"/>
</dbReference>
<dbReference type="Pfam" id="PF11102">
    <property type="entry name" value="YjbF"/>
    <property type="match status" value="1"/>
</dbReference>
<keyword evidence="3" id="KW-1185">Reference proteome</keyword>
<proteinExistence type="predicted"/>
<gene>
    <name evidence="2" type="ORF">LGQ03_10895</name>
</gene>
<reference evidence="2" key="1">
    <citation type="submission" date="2021-10" db="EMBL/GenBank/DDBJ databases">
        <title>Loktanella gaetbuli sp. nov., isolated from a tidal flat.</title>
        <authorList>
            <person name="Park S."/>
            <person name="Yoon J.-H."/>
        </authorList>
    </citation>
    <scope>NUCLEOTIDE SEQUENCE</scope>
    <source>
        <strain evidence="2">TSTF-M6</strain>
    </source>
</reference>
<dbReference type="RefSeq" id="WP_226748412.1">
    <property type="nucleotide sequence ID" value="NZ_JAJATZ010000004.1"/>
</dbReference>
<dbReference type="InterPro" id="IPR023373">
    <property type="entry name" value="YmcC_sf"/>
</dbReference>
<dbReference type="EMBL" id="JAJATZ010000004">
    <property type="protein sequence ID" value="MCB5199748.1"/>
    <property type="molecule type" value="Genomic_DNA"/>
</dbReference>
<evidence type="ECO:0000313" key="2">
    <source>
        <dbReference type="EMBL" id="MCB5199748.1"/>
    </source>
</evidence>
<accession>A0ABS8BVJ5</accession>
<dbReference type="Proteomes" id="UP001138961">
    <property type="component" value="Unassembled WGS sequence"/>
</dbReference>
<evidence type="ECO:0000256" key="1">
    <source>
        <dbReference type="SAM" id="SignalP"/>
    </source>
</evidence>
<keyword evidence="1" id="KW-0732">Signal</keyword>
<keyword evidence="2" id="KW-0449">Lipoprotein</keyword>
<sequence length="197" mass="21065">MTKMIQILALATCGLTACAPAPYFDLRARVTPAFIASVTTPMVLIELPQKPYAATIVPAAANGPVTTWATPDAITLSMINGVVTATRGMGTDLMHSDIDGTVAALAGGPRVYDRRFSYQNAENQTVLRAQRCTMSGPADQALTLYGTTYVAQMWTETCTGNDQQMPNIYWTAGGRVVQSQQFISAAVGPIITETIRN</sequence>
<protein>
    <submittedName>
        <fullName evidence="2">YjbF family lipoprotein</fullName>
    </submittedName>
</protein>
<evidence type="ECO:0000313" key="3">
    <source>
        <dbReference type="Proteomes" id="UP001138961"/>
    </source>
</evidence>
<organism evidence="2 3">
    <name type="scientific">Loktanella gaetbuli</name>
    <dbReference type="NCBI Taxonomy" id="2881335"/>
    <lineage>
        <taxon>Bacteria</taxon>
        <taxon>Pseudomonadati</taxon>
        <taxon>Pseudomonadota</taxon>
        <taxon>Alphaproteobacteria</taxon>
        <taxon>Rhodobacterales</taxon>
        <taxon>Roseobacteraceae</taxon>
        <taxon>Loktanella</taxon>
    </lineage>
</organism>
<dbReference type="Gene3D" id="2.40.360.10">
    <property type="entry name" value="YmcC-like"/>
    <property type="match status" value="1"/>
</dbReference>
<feature type="signal peptide" evidence="1">
    <location>
        <begin position="1"/>
        <end position="19"/>
    </location>
</feature>
<dbReference type="InterPro" id="IPR021308">
    <property type="entry name" value="GfcB"/>
</dbReference>